<accession>A0A653DVE7</accession>
<evidence type="ECO:0000256" key="11">
    <source>
        <dbReference type="PIRSR" id="PIRSR016958-1"/>
    </source>
</evidence>
<dbReference type="CDD" id="cd02440">
    <property type="entry name" value="AdoMet_MTases"/>
    <property type="match status" value="1"/>
</dbReference>
<dbReference type="FunFam" id="3.40.50.150:FF:000025">
    <property type="entry name" value="N-terminal Xaa-Pro-Lys N-methyltransferase 1"/>
    <property type="match status" value="1"/>
</dbReference>
<dbReference type="Proteomes" id="UP000410492">
    <property type="component" value="Unassembled WGS sequence"/>
</dbReference>
<dbReference type="EC" id="2.1.1.244" evidence="5"/>
<keyword evidence="2" id="KW-0489">Methyltransferase</keyword>
<organism evidence="12 13">
    <name type="scientific">Callosobruchus maculatus</name>
    <name type="common">Southern cowpea weevil</name>
    <name type="synonym">Pulse bruchid</name>
    <dbReference type="NCBI Taxonomy" id="64391"/>
    <lineage>
        <taxon>Eukaryota</taxon>
        <taxon>Metazoa</taxon>
        <taxon>Ecdysozoa</taxon>
        <taxon>Arthropoda</taxon>
        <taxon>Hexapoda</taxon>
        <taxon>Insecta</taxon>
        <taxon>Pterygota</taxon>
        <taxon>Neoptera</taxon>
        <taxon>Endopterygota</taxon>
        <taxon>Coleoptera</taxon>
        <taxon>Polyphaga</taxon>
        <taxon>Cucujiformia</taxon>
        <taxon>Chrysomeloidea</taxon>
        <taxon>Chrysomelidae</taxon>
        <taxon>Bruchinae</taxon>
        <taxon>Bruchini</taxon>
        <taxon>Callosobruchus</taxon>
    </lineage>
</organism>
<feature type="binding site" evidence="11">
    <location>
        <begin position="118"/>
        <end position="119"/>
    </location>
    <ligand>
        <name>S-adenosyl-L-methionine</name>
        <dbReference type="ChEBI" id="CHEBI:59789"/>
    </ligand>
</feature>
<name>A0A653DVE7_CALMS</name>
<comment type="similarity">
    <text evidence="1">Belongs to the methyltransferase superfamily. NTM1 family.</text>
</comment>
<dbReference type="OrthoDB" id="1298661at2759"/>
<feature type="binding site" evidence="11">
    <location>
        <position position="68"/>
    </location>
    <ligand>
        <name>S-adenosyl-L-methionine</name>
        <dbReference type="ChEBI" id="CHEBI:59789"/>
    </ligand>
</feature>
<evidence type="ECO:0000256" key="6">
    <source>
        <dbReference type="ARBA" id="ARBA00039449"/>
    </source>
</evidence>
<evidence type="ECO:0000256" key="2">
    <source>
        <dbReference type="ARBA" id="ARBA00022603"/>
    </source>
</evidence>
<dbReference type="SUPFAM" id="SSF53335">
    <property type="entry name" value="S-adenosyl-L-methionine-dependent methyltransferases"/>
    <property type="match status" value="1"/>
</dbReference>
<comment type="catalytic activity">
    <reaction evidence="9">
        <text>N-terminal L-prolyl-L-prolyl-L-lysyl-[protein] + 2 S-adenosyl-L-methionine = N-terminal N,N-dimethyl-L-prolyl-L-prolyl-L-lysyl-[protein] + 2 S-adenosyl-L-homocysteine + 2 H(+)</text>
        <dbReference type="Rhea" id="RHEA:54736"/>
        <dbReference type="Rhea" id="RHEA-COMP:13787"/>
        <dbReference type="Rhea" id="RHEA-COMP:13974"/>
        <dbReference type="ChEBI" id="CHEBI:15378"/>
        <dbReference type="ChEBI" id="CHEBI:57856"/>
        <dbReference type="ChEBI" id="CHEBI:59789"/>
        <dbReference type="ChEBI" id="CHEBI:138059"/>
        <dbReference type="ChEBI" id="CHEBI:138318"/>
        <dbReference type="EC" id="2.1.1.244"/>
    </reaction>
</comment>
<keyword evidence="3" id="KW-0808">Transferase</keyword>
<evidence type="ECO:0000256" key="7">
    <source>
        <dbReference type="ARBA" id="ARBA00043129"/>
    </source>
</evidence>
<dbReference type="Pfam" id="PF05891">
    <property type="entry name" value="Methyltransf_PK"/>
    <property type="match status" value="1"/>
</dbReference>
<evidence type="ECO:0000313" key="13">
    <source>
        <dbReference type="Proteomes" id="UP000410492"/>
    </source>
</evidence>
<feature type="binding site" evidence="11">
    <location>
        <position position="134"/>
    </location>
    <ligand>
        <name>S-adenosyl-L-methionine</name>
        <dbReference type="ChEBI" id="CHEBI:59789"/>
    </ligand>
</feature>
<evidence type="ECO:0000313" key="12">
    <source>
        <dbReference type="EMBL" id="VEN63465.1"/>
    </source>
</evidence>
<keyword evidence="4 11" id="KW-0949">S-adenosyl-L-methionine</keyword>
<feature type="binding site" evidence="11">
    <location>
        <position position="73"/>
    </location>
    <ligand>
        <name>S-adenosyl-L-methionine</name>
        <dbReference type="ChEBI" id="CHEBI:59789"/>
    </ligand>
</feature>
<dbReference type="PANTHER" id="PTHR12753:SF0">
    <property type="entry name" value="ALPHA N-TERMINAL PROTEIN METHYLTRANSFERASE 1"/>
    <property type="match status" value="1"/>
</dbReference>
<sequence>MSEVTDSNPSLFYQNGANYWSEIPATLDGMLGGFANISLTDIKGSKLLLKQLFNSKKPPGRTCALDCGAGIGRITKFLLTDFFETVDLVEQNATFIEQAKRYMGHKSNKVGCYYTVGLQDFEPESHKYDLIWIQWVVGHLTNEDLMEFLKRCRNGLKENGVIILKENITSSNEVELDRNDSSVTRPMYLLREIIKKADLECYRVTKQHDFPKGLYSVYMFILKPKMSEICDELVCQEAEQTCDNGTISEQAALDNSEEVHKSL</sequence>
<evidence type="ECO:0000256" key="3">
    <source>
        <dbReference type="ARBA" id="ARBA00022679"/>
    </source>
</evidence>
<evidence type="ECO:0000256" key="8">
    <source>
        <dbReference type="ARBA" id="ARBA00047306"/>
    </source>
</evidence>
<evidence type="ECO:0000256" key="10">
    <source>
        <dbReference type="ARBA" id="ARBA00048167"/>
    </source>
</evidence>
<evidence type="ECO:0000256" key="4">
    <source>
        <dbReference type="ARBA" id="ARBA00022691"/>
    </source>
</evidence>
<gene>
    <name evidence="12" type="ORF">CALMAC_LOCUS20278</name>
</gene>
<dbReference type="GO" id="GO:0071885">
    <property type="term" value="F:N-terminal protein N-methyltransferase activity"/>
    <property type="evidence" value="ECO:0007669"/>
    <property type="project" value="UniProtKB-EC"/>
</dbReference>
<keyword evidence="13" id="KW-1185">Reference proteome</keyword>
<dbReference type="GO" id="GO:0032259">
    <property type="term" value="P:methylation"/>
    <property type="evidence" value="ECO:0007669"/>
    <property type="project" value="UniProtKB-KW"/>
</dbReference>
<dbReference type="Gene3D" id="3.40.50.150">
    <property type="entry name" value="Vaccinia Virus protein VP39"/>
    <property type="match status" value="1"/>
</dbReference>
<dbReference type="GO" id="GO:0005737">
    <property type="term" value="C:cytoplasm"/>
    <property type="evidence" value="ECO:0007669"/>
    <property type="project" value="TreeGrafter"/>
</dbReference>
<dbReference type="EMBL" id="CAACVG010014642">
    <property type="protein sequence ID" value="VEN63465.1"/>
    <property type="molecule type" value="Genomic_DNA"/>
</dbReference>
<evidence type="ECO:0000256" key="9">
    <source>
        <dbReference type="ARBA" id="ARBA00047885"/>
    </source>
</evidence>
<dbReference type="PIRSF" id="PIRSF016958">
    <property type="entry name" value="DUF858_MeTrfase_lik"/>
    <property type="match status" value="1"/>
</dbReference>
<evidence type="ECO:0000256" key="5">
    <source>
        <dbReference type="ARBA" id="ARBA00039112"/>
    </source>
</evidence>
<dbReference type="InterPro" id="IPR029063">
    <property type="entry name" value="SAM-dependent_MTases_sf"/>
</dbReference>
<comment type="catalytic activity">
    <reaction evidence="8">
        <text>N-terminal L-seryl-L-prolyl-L-lysyl-[protein] + 3 S-adenosyl-L-methionine = N-terminal N,N,N-trimethyl-L-seryl-L-prolyl-L-lysyl-[protein] + 3 S-adenosyl-L-homocysteine + 3 H(+)</text>
        <dbReference type="Rhea" id="RHEA:54724"/>
        <dbReference type="Rhea" id="RHEA-COMP:13789"/>
        <dbReference type="Rhea" id="RHEA-COMP:13973"/>
        <dbReference type="ChEBI" id="CHEBI:15378"/>
        <dbReference type="ChEBI" id="CHEBI:57856"/>
        <dbReference type="ChEBI" id="CHEBI:59789"/>
        <dbReference type="ChEBI" id="CHEBI:138061"/>
        <dbReference type="ChEBI" id="CHEBI:138317"/>
        <dbReference type="EC" id="2.1.1.244"/>
    </reaction>
</comment>
<protein>
    <recommendedName>
        <fullName evidence="6">Alpha N-terminal protein methyltransferase 1</fullName>
        <ecNumber evidence="5">2.1.1.244</ecNumber>
    </recommendedName>
    <alternativeName>
        <fullName evidence="7">X-Pro-Lys N-terminal protein methyltransferase 1</fullName>
    </alternativeName>
</protein>
<proteinExistence type="inferred from homology"/>
<dbReference type="InterPro" id="IPR008576">
    <property type="entry name" value="MeTrfase_NTM1"/>
</dbReference>
<evidence type="ECO:0000256" key="1">
    <source>
        <dbReference type="ARBA" id="ARBA00009059"/>
    </source>
</evidence>
<dbReference type="AlphaFoldDB" id="A0A653DVE7"/>
<comment type="catalytic activity">
    <reaction evidence="10">
        <text>N-terminal L-alanyl-L-prolyl-L-lysyl-[protein] + 3 S-adenosyl-L-methionine = N-terminal N,N,N-trimethyl-L-alanyl-L-prolyl-L-lysyl-[protein] + 3 S-adenosyl-L-homocysteine + 3 H(+)</text>
        <dbReference type="Rhea" id="RHEA:54712"/>
        <dbReference type="Rhea" id="RHEA-COMP:13785"/>
        <dbReference type="Rhea" id="RHEA-COMP:13971"/>
        <dbReference type="ChEBI" id="CHEBI:15378"/>
        <dbReference type="ChEBI" id="CHEBI:57856"/>
        <dbReference type="ChEBI" id="CHEBI:59789"/>
        <dbReference type="ChEBI" id="CHEBI:138057"/>
        <dbReference type="ChEBI" id="CHEBI:138315"/>
        <dbReference type="EC" id="2.1.1.244"/>
    </reaction>
</comment>
<dbReference type="PANTHER" id="PTHR12753">
    <property type="entry name" value="AD-003 - RELATED"/>
    <property type="match status" value="1"/>
</dbReference>
<reference evidence="12 13" key="1">
    <citation type="submission" date="2019-01" db="EMBL/GenBank/DDBJ databases">
        <authorList>
            <person name="Sayadi A."/>
        </authorList>
    </citation>
    <scope>NUCLEOTIDE SEQUENCE [LARGE SCALE GENOMIC DNA]</scope>
</reference>